<feature type="chain" id="PRO_5020789000" evidence="2">
    <location>
        <begin position="25"/>
        <end position="305"/>
    </location>
</feature>
<dbReference type="OrthoDB" id="196355at2"/>
<evidence type="ECO:0000313" key="3">
    <source>
        <dbReference type="EMBL" id="RXN93096.1"/>
    </source>
</evidence>
<gene>
    <name evidence="3" type="ORF">C7R54_05120</name>
</gene>
<dbReference type="InterPro" id="IPR018682">
    <property type="entry name" value="DUF2167_membr"/>
</dbReference>
<sequence length="305" mass="32602">MYAKLLASLAIIGTTLGFAPTASAQSEAAQREIQAATEAAFRAAQDSGVVHLGDQATLKLPPNTIFVPRAQANRLMEAYGNGSDDTLLGLFMPPADSPDDWIVTANFEKAGYIKDDDAKNWDVKELLQSLRDGTEDQNKERRARGIAELEVVGWVQAPQYDSAHQRLVWSVEGRDKGGASDADSTVNYNTYALGRDGYISLDLLTSKSQVAAQKPALIALLDNLSYNDGKRYADFNSSTDKVAEYGLAALVAGVAAKKLGLLAIIAAFVAKFGKLAILAIAAGGGAFFKIFRRKKSEEPKSPGAV</sequence>
<keyword evidence="2" id="KW-0732">Signal</keyword>
<protein>
    <submittedName>
        <fullName evidence="3">DUF2167 domain-containing protein</fullName>
    </submittedName>
</protein>
<dbReference type="EMBL" id="PYAL01000001">
    <property type="protein sequence ID" value="RXN93096.1"/>
    <property type="molecule type" value="Genomic_DNA"/>
</dbReference>
<name>A0A4Q1HRU2_9BURK</name>
<dbReference type="Proteomes" id="UP000290849">
    <property type="component" value="Unassembled WGS sequence"/>
</dbReference>
<keyword evidence="1" id="KW-0472">Membrane</keyword>
<feature type="transmembrane region" description="Helical" evidence="1">
    <location>
        <begin position="259"/>
        <end position="288"/>
    </location>
</feature>
<evidence type="ECO:0000256" key="2">
    <source>
        <dbReference type="SAM" id="SignalP"/>
    </source>
</evidence>
<dbReference type="Pfam" id="PF09935">
    <property type="entry name" value="DUF2167"/>
    <property type="match status" value="1"/>
</dbReference>
<evidence type="ECO:0000256" key="1">
    <source>
        <dbReference type="SAM" id="Phobius"/>
    </source>
</evidence>
<reference evidence="3 4" key="1">
    <citation type="journal article" date="2017" name="Int. J. Syst. Evol. Microbiol.">
        <title>Achromobacter aloeverae sp. nov., isolated from the root of Aloe vera (L.) Burm.f.</title>
        <authorList>
            <person name="Kuncharoen N."/>
            <person name="Muramatsu Y."/>
            <person name="Shibata C."/>
            <person name="Kamakura Y."/>
            <person name="Nakagawa Y."/>
            <person name="Tanasupawat S."/>
        </authorList>
    </citation>
    <scope>NUCLEOTIDE SEQUENCE [LARGE SCALE GENOMIC DNA]</scope>
    <source>
        <strain evidence="3 4">AVA-1</strain>
    </source>
</reference>
<accession>A0A4Q1HRU2</accession>
<dbReference type="AlphaFoldDB" id="A0A4Q1HRU2"/>
<evidence type="ECO:0000313" key="4">
    <source>
        <dbReference type="Proteomes" id="UP000290849"/>
    </source>
</evidence>
<keyword evidence="1" id="KW-1133">Transmembrane helix</keyword>
<dbReference type="RefSeq" id="WP_129149053.1">
    <property type="nucleotide sequence ID" value="NZ_JBHSDO010000006.1"/>
</dbReference>
<keyword evidence="1" id="KW-0812">Transmembrane</keyword>
<feature type="signal peptide" evidence="2">
    <location>
        <begin position="1"/>
        <end position="24"/>
    </location>
</feature>
<organism evidence="3 4">
    <name type="scientific">Achromobacter aloeverae</name>
    <dbReference type="NCBI Taxonomy" id="1750518"/>
    <lineage>
        <taxon>Bacteria</taxon>
        <taxon>Pseudomonadati</taxon>
        <taxon>Pseudomonadota</taxon>
        <taxon>Betaproteobacteria</taxon>
        <taxon>Burkholderiales</taxon>
        <taxon>Alcaligenaceae</taxon>
        <taxon>Achromobacter</taxon>
    </lineage>
</organism>
<keyword evidence="4" id="KW-1185">Reference proteome</keyword>
<comment type="caution">
    <text evidence="3">The sequence shown here is derived from an EMBL/GenBank/DDBJ whole genome shotgun (WGS) entry which is preliminary data.</text>
</comment>
<proteinExistence type="predicted"/>